<dbReference type="RefSeq" id="WP_170196572.1">
    <property type="nucleotide sequence ID" value="NZ_JABBNB010000030.1"/>
</dbReference>
<proteinExistence type="predicted"/>
<dbReference type="InterPro" id="IPR011251">
    <property type="entry name" value="Luciferase-like_dom"/>
</dbReference>
<dbReference type="InterPro" id="IPR019921">
    <property type="entry name" value="Lucif-like_OxRdtase_Rv2161c"/>
</dbReference>
<sequence>MRLGVALPVVTAHPASSNAWEAAAGIGEISSIAAAADALGYHHVTCSEHVAIPADVAAERGGTYWDPLATFGFLAATTSQIRLATNVLVLGYHHPLEVAKRYGTLDQVSGGRLVLGVGVGSLESEFAVLGAQFADRGARADDALAAIRSAFSTGRPTHDGPFYSYDHIVVEPHAAQRRVPVWVGGRTRRALRRAVELGDAFCPFALSPEEIAAMLADVERPAGFGVVLTTGRLDPIAAADSALRQLNRLRDAGATVVSATIASSSADHHIEQLESLKNLATQLDIEFTPPEESVT</sequence>
<keyword evidence="4" id="KW-0503">Monooxygenase</keyword>
<dbReference type="Pfam" id="PF00296">
    <property type="entry name" value="Bac_luciferase"/>
    <property type="match status" value="1"/>
</dbReference>
<evidence type="ECO:0000259" key="5">
    <source>
        <dbReference type="Pfam" id="PF00296"/>
    </source>
</evidence>
<keyword evidence="7" id="KW-1185">Reference proteome</keyword>
<evidence type="ECO:0000256" key="1">
    <source>
        <dbReference type="ARBA" id="ARBA00022630"/>
    </source>
</evidence>
<dbReference type="GO" id="GO:0046306">
    <property type="term" value="P:alkanesulfonate catabolic process"/>
    <property type="evidence" value="ECO:0007669"/>
    <property type="project" value="TreeGrafter"/>
</dbReference>
<dbReference type="PANTHER" id="PTHR42847">
    <property type="entry name" value="ALKANESULFONATE MONOOXYGENASE"/>
    <property type="match status" value="1"/>
</dbReference>
<dbReference type="Gene3D" id="3.20.20.30">
    <property type="entry name" value="Luciferase-like domain"/>
    <property type="match status" value="1"/>
</dbReference>
<keyword evidence="1" id="KW-0285">Flavoprotein</keyword>
<reference evidence="6 7" key="1">
    <citation type="submission" date="2020-04" db="EMBL/GenBank/DDBJ databases">
        <title>Gordonia sp. nov. TBRC 11910.</title>
        <authorList>
            <person name="Suriyachadkun C."/>
        </authorList>
    </citation>
    <scope>NUCLEOTIDE SEQUENCE [LARGE SCALE GENOMIC DNA]</scope>
    <source>
        <strain evidence="6 7">TBRC 11910</strain>
    </source>
</reference>
<dbReference type="PANTHER" id="PTHR42847:SF4">
    <property type="entry name" value="ALKANESULFONATE MONOOXYGENASE-RELATED"/>
    <property type="match status" value="1"/>
</dbReference>
<dbReference type="Proteomes" id="UP000550729">
    <property type="component" value="Unassembled WGS sequence"/>
</dbReference>
<dbReference type="EMBL" id="JABBNB010000030">
    <property type="protein sequence ID" value="NMO04070.1"/>
    <property type="molecule type" value="Genomic_DNA"/>
</dbReference>
<evidence type="ECO:0000313" key="6">
    <source>
        <dbReference type="EMBL" id="NMO04070.1"/>
    </source>
</evidence>
<comment type="caution">
    <text evidence="6">The sequence shown here is derived from an EMBL/GenBank/DDBJ whole genome shotgun (WGS) entry which is preliminary data.</text>
</comment>
<dbReference type="InterPro" id="IPR050172">
    <property type="entry name" value="SsuD_RutA_monooxygenase"/>
</dbReference>
<evidence type="ECO:0000313" key="7">
    <source>
        <dbReference type="Proteomes" id="UP000550729"/>
    </source>
</evidence>
<organism evidence="6 7">
    <name type="scientific">Gordonia asplenii</name>
    <dbReference type="NCBI Taxonomy" id="2725283"/>
    <lineage>
        <taxon>Bacteria</taxon>
        <taxon>Bacillati</taxon>
        <taxon>Actinomycetota</taxon>
        <taxon>Actinomycetes</taxon>
        <taxon>Mycobacteriales</taxon>
        <taxon>Gordoniaceae</taxon>
        <taxon>Gordonia</taxon>
    </lineage>
</organism>
<gene>
    <name evidence="6" type="ORF">HH308_22910</name>
</gene>
<protein>
    <submittedName>
        <fullName evidence="6">LLM class F420-dependent oxidoreductase</fullName>
    </submittedName>
</protein>
<name>A0A848KZC4_9ACTN</name>
<evidence type="ECO:0000256" key="4">
    <source>
        <dbReference type="ARBA" id="ARBA00023033"/>
    </source>
</evidence>
<keyword evidence="2" id="KW-0288">FMN</keyword>
<feature type="domain" description="Luciferase-like" evidence="5">
    <location>
        <begin position="2"/>
        <end position="219"/>
    </location>
</feature>
<evidence type="ECO:0000256" key="2">
    <source>
        <dbReference type="ARBA" id="ARBA00022643"/>
    </source>
</evidence>
<dbReference type="NCBIfam" id="TIGR03619">
    <property type="entry name" value="F420_Rv2161c"/>
    <property type="match status" value="1"/>
</dbReference>
<evidence type="ECO:0000256" key="3">
    <source>
        <dbReference type="ARBA" id="ARBA00023002"/>
    </source>
</evidence>
<dbReference type="AlphaFoldDB" id="A0A848KZC4"/>
<accession>A0A848KZC4</accession>
<dbReference type="SUPFAM" id="SSF51679">
    <property type="entry name" value="Bacterial luciferase-like"/>
    <property type="match status" value="1"/>
</dbReference>
<keyword evidence="3" id="KW-0560">Oxidoreductase</keyword>
<dbReference type="InterPro" id="IPR036661">
    <property type="entry name" value="Luciferase-like_sf"/>
</dbReference>
<dbReference type="GO" id="GO:0008726">
    <property type="term" value="F:alkanesulfonate monooxygenase activity"/>
    <property type="evidence" value="ECO:0007669"/>
    <property type="project" value="TreeGrafter"/>
</dbReference>